<dbReference type="Gene3D" id="2.60.40.840">
    <property type="match status" value="1"/>
</dbReference>
<dbReference type="PRINTS" id="PR00309">
    <property type="entry name" value="ARRESTIN"/>
</dbReference>
<proteinExistence type="inferred from homology"/>
<dbReference type="InterPro" id="IPR014753">
    <property type="entry name" value="Arrestin_N"/>
</dbReference>
<dbReference type="Pfam" id="PF00339">
    <property type="entry name" value="Arrestin_N"/>
    <property type="match status" value="1"/>
</dbReference>
<accession>A0A9P0FM81</accession>
<feature type="domain" description="Arrestin-like N-terminal" evidence="4">
    <location>
        <begin position="48"/>
        <end position="198"/>
    </location>
</feature>
<gene>
    <name evidence="6" type="ORF">MELIAE_LOCUS9701</name>
</gene>
<feature type="region of interest" description="Disordered" evidence="3">
    <location>
        <begin position="1"/>
        <end position="27"/>
    </location>
</feature>
<dbReference type="OrthoDB" id="6500995at2759"/>
<sequence length="463" mass="50911">MTSEEDPGSSVAAESVSKMDSIQSASANDSLSSHRVFKKSSPNNKLTLYLSSRDLVVSQGRIDRLQGVLLVDPEFLENKKVYGQVTLTFRYGREDEEVMGLKFCNEAIMCLAQLYPPPEPSDEYIPEPNTPLQEALIKRLGPNAYPFNMEITPLAPPSVQLVPAKEYNGAPIGTSYDIRAYVADRADEKLHRRTTVRMGIRVVQRAYAPPSPYLYVPGGGGKTGKEKAKQNKKALLFGCKSSPLESQFPRDEPFGISRSVEAVGGSHCVEDSPQHGISRSCGTVVERITREKNKPKDNSANPTITIDEAADTKNVSFKNGDIEDSASTSDVPERQMATLALENDTKYSDSDNEESESKFSSLDRHRYLCGGKRPSLAAYLSEIPAPTATVEKPFLLSDGKVCLTASLDKAIYSHGEEIQINVKIQNNSNKTVRRIKVKNVSRHGGQNLSIGRTKMPTKTDSIF</sequence>
<dbReference type="Proteomes" id="UP001154078">
    <property type="component" value="Chromosome 6"/>
</dbReference>
<protein>
    <submittedName>
        <fullName evidence="6">Uncharacterized protein</fullName>
    </submittedName>
</protein>
<evidence type="ECO:0000313" key="6">
    <source>
        <dbReference type="EMBL" id="CAH0559664.1"/>
    </source>
</evidence>
<evidence type="ECO:0000259" key="4">
    <source>
        <dbReference type="Pfam" id="PF00339"/>
    </source>
</evidence>
<dbReference type="AlphaFoldDB" id="A0A9P0FM81"/>
<feature type="compositionally biased region" description="Basic and acidic residues" evidence="3">
    <location>
        <begin position="343"/>
        <end position="360"/>
    </location>
</feature>
<dbReference type="InterPro" id="IPR014752">
    <property type="entry name" value="Arrestin-like_C"/>
</dbReference>
<dbReference type="GO" id="GO:0002031">
    <property type="term" value="P:G protein-coupled receptor internalization"/>
    <property type="evidence" value="ECO:0007669"/>
    <property type="project" value="TreeGrafter"/>
</dbReference>
<evidence type="ECO:0000256" key="3">
    <source>
        <dbReference type="SAM" id="MobiDB-lite"/>
    </source>
</evidence>
<comment type="similarity">
    <text evidence="1">Belongs to the arrestin family.</text>
</comment>
<feature type="compositionally biased region" description="Polar residues" evidence="3">
    <location>
        <begin position="18"/>
        <end position="27"/>
    </location>
</feature>
<name>A0A9P0FM81_BRAAE</name>
<feature type="domain" description="Arrestin C-terminal-like" evidence="5">
    <location>
        <begin position="397"/>
        <end position="438"/>
    </location>
</feature>
<dbReference type="InterPro" id="IPR011022">
    <property type="entry name" value="Arrestin_C-like"/>
</dbReference>
<dbReference type="GO" id="GO:0007165">
    <property type="term" value="P:signal transduction"/>
    <property type="evidence" value="ECO:0007669"/>
    <property type="project" value="InterPro"/>
</dbReference>
<dbReference type="Gene3D" id="2.60.40.640">
    <property type="match status" value="1"/>
</dbReference>
<dbReference type="EMBL" id="OV121137">
    <property type="protein sequence ID" value="CAH0559664.1"/>
    <property type="molecule type" value="Genomic_DNA"/>
</dbReference>
<dbReference type="InterPro" id="IPR011021">
    <property type="entry name" value="Arrestin-like_N"/>
</dbReference>
<dbReference type="PANTHER" id="PTHR11792">
    <property type="entry name" value="ARRESTIN"/>
    <property type="match status" value="1"/>
</dbReference>
<evidence type="ECO:0000259" key="5">
    <source>
        <dbReference type="Pfam" id="PF02752"/>
    </source>
</evidence>
<reference evidence="6" key="1">
    <citation type="submission" date="2021-12" db="EMBL/GenBank/DDBJ databases">
        <authorList>
            <person name="King R."/>
        </authorList>
    </citation>
    <scope>NUCLEOTIDE SEQUENCE</scope>
</reference>
<dbReference type="Pfam" id="PF02752">
    <property type="entry name" value="Arrestin_C"/>
    <property type="match status" value="1"/>
</dbReference>
<feature type="region of interest" description="Disordered" evidence="3">
    <location>
        <begin position="444"/>
        <end position="463"/>
    </location>
</feature>
<organism evidence="6 7">
    <name type="scientific">Brassicogethes aeneus</name>
    <name type="common">Rape pollen beetle</name>
    <name type="synonym">Meligethes aeneus</name>
    <dbReference type="NCBI Taxonomy" id="1431903"/>
    <lineage>
        <taxon>Eukaryota</taxon>
        <taxon>Metazoa</taxon>
        <taxon>Ecdysozoa</taxon>
        <taxon>Arthropoda</taxon>
        <taxon>Hexapoda</taxon>
        <taxon>Insecta</taxon>
        <taxon>Pterygota</taxon>
        <taxon>Neoptera</taxon>
        <taxon>Endopterygota</taxon>
        <taxon>Coleoptera</taxon>
        <taxon>Polyphaga</taxon>
        <taxon>Cucujiformia</taxon>
        <taxon>Nitidulidae</taxon>
        <taxon>Meligethinae</taxon>
        <taxon>Brassicogethes</taxon>
    </lineage>
</organism>
<dbReference type="SUPFAM" id="SSF81296">
    <property type="entry name" value="E set domains"/>
    <property type="match status" value="2"/>
</dbReference>
<keyword evidence="7" id="KW-1185">Reference proteome</keyword>
<dbReference type="InterPro" id="IPR014756">
    <property type="entry name" value="Ig_E-set"/>
</dbReference>
<evidence type="ECO:0000256" key="1">
    <source>
        <dbReference type="ARBA" id="ARBA00005298"/>
    </source>
</evidence>
<keyword evidence="2" id="KW-0716">Sensory transduction</keyword>
<feature type="region of interest" description="Disordered" evidence="3">
    <location>
        <begin position="290"/>
        <end position="360"/>
    </location>
</feature>
<dbReference type="FunFam" id="2.60.40.840:FF:000004">
    <property type="entry name" value="Uncharacterized protein, isoform A"/>
    <property type="match status" value="1"/>
</dbReference>
<dbReference type="GO" id="GO:0005737">
    <property type="term" value="C:cytoplasm"/>
    <property type="evidence" value="ECO:0007669"/>
    <property type="project" value="TreeGrafter"/>
</dbReference>
<evidence type="ECO:0000256" key="2">
    <source>
        <dbReference type="ARBA" id="ARBA00022606"/>
    </source>
</evidence>
<evidence type="ECO:0000313" key="7">
    <source>
        <dbReference type="Proteomes" id="UP001154078"/>
    </source>
</evidence>
<dbReference type="PANTHER" id="PTHR11792:SF18">
    <property type="entry name" value="FI20035P1"/>
    <property type="match status" value="1"/>
</dbReference>
<dbReference type="GO" id="GO:0001664">
    <property type="term" value="F:G protein-coupled receptor binding"/>
    <property type="evidence" value="ECO:0007669"/>
    <property type="project" value="TreeGrafter"/>
</dbReference>
<dbReference type="InterPro" id="IPR000698">
    <property type="entry name" value="Arrestin"/>
</dbReference>